<evidence type="ECO:0000313" key="5">
    <source>
        <dbReference type="Proteomes" id="UP000183002"/>
    </source>
</evidence>
<dbReference type="PANTHER" id="PTHR21666:SF289">
    <property type="entry name" value="L-ALA--D-GLU ENDOPEPTIDASE"/>
    <property type="match status" value="1"/>
</dbReference>
<dbReference type="Gene3D" id="2.70.70.10">
    <property type="entry name" value="Glucose Permease (Domain IIA)"/>
    <property type="match status" value="1"/>
</dbReference>
<dbReference type="RefSeq" id="WP_050518649.1">
    <property type="nucleotide sequence ID" value="NZ_FOCO01000012.1"/>
</dbReference>
<accession>A0A1H8FVA9</accession>
<dbReference type="CDD" id="cd12797">
    <property type="entry name" value="M23_peptidase"/>
    <property type="match status" value="1"/>
</dbReference>
<proteinExistence type="predicted"/>
<dbReference type="Proteomes" id="UP000183002">
    <property type="component" value="Unassembled WGS sequence"/>
</dbReference>
<evidence type="ECO:0000313" key="4">
    <source>
        <dbReference type="EMBL" id="SEN35656.1"/>
    </source>
</evidence>
<dbReference type="InterPro" id="IPR016047">
    <property type="entry name" value="M23ase_b-sheet_dom"/>
</dbReference>
<keyword evidence="1 2" id="KW-0732">Signal</keyword>
<name>A0A1H8FVA9_9RHOB</name>
<evidence type="ECO:0000259" key="3">
    <source>
        <dbReference type="Pfam" id="PF01551"/>
    </source>
</evidence>
<dbReference type="InterPro" id="IPR011055">
    <property type="entry name" value="Dup_hybrid_motif"/>
</dbReference>
<dbReference type="OrthoDB" id="5489603at2"/>
<organism evidence="4 5">
    <name type="scientific">Pseudorhodobacter antarcticus</name>
    <dbReference type="NCBI Taxonomy" id="1077947"/>
    <lineage>
        <taxon>Bacteria</taxon>
        <taxon>Pseudomonadati</taxon>
        <taxon>Pseudomonadota</taxon>
        <taxon>Alphaproteobacteria</taxon>
        <taxon>Rhodobacterales</taxon>
        <taxon>Paracoccaceae</taxon>
        <taxon>Pseudorhodobacter</taxon>
    </lineage>
</organism>
<dbReference type="Pfam" id="PF01551">
    <property type="entry name" value="Peptidase_M23"/>
    <property type="match status" value="1"/>
</dbReference>
<dbReference type="AlphaFoldDB" id="A0A1H8FVA9"/>
<sequence>MKTLAFLLLAPAQAGAFTLTFPVDCTLNQTCFIQQFNDRDPTPNATDFTCGPLSYDGHKGTDFAVPTLQDMANGVAVLAAAPGQVRAIRDDMDDIASNAPNAPDISNRECGNAVVITHDGSWKTQYCHLKRGSVTVKPGQTVTPGTPLGQIGLSGNTEFPHLHLSVRQNGQVIDPFSPGDTATCNAPAPGLWSPALPYQPGGLIDAGFASAVPSFDAVKSGTAAAPSLPKTAPALVIWTHIFGPRAGDTLTFTLTGPKGRILQETLNIDRTQARAMRAVGKRLRAAAWPPGTYTGSATLTRANQMIGDKRVTLNIAP</sequence>
<evidence type="ECO:0000256" key="1">
    <source>
        <dbReference type="ARBA" id="ARBA00022729"/>
    </source>
</evidence>
<protein>
    <submittedName>
        <fullName evidence="4">Peptidase family M23</fullName>
    </submittedName>
</protein>
<gene>
    <name evidence="4" type="ORF">SAMN05216227_101224</name>
</gene>
<reference evidence="4 5" key="1">
    <citation type="submission" date="2016-10" db="EMBL/GenBank/DDBJ databases">
        <authorList>
            <person name="de Groot N.N."/>
        </authorList>
    </citation>
    <scope>NUCLEOTIDE SEQUENCE [LARGE SCALE GENOMIC DNA]</scope>
    <source>
        <strain evidence="4 5">CGMCC 1.10836</strain>
    </source>
</reference>
<dbReference type="InterPro" id="IPR050570">
    <property type="entry name" value="Cell_wall_metabolism_enzyme"/>
</dbReference>
<dbReference type="EMBL" id="FOCO01000012">
    <property type="protein sequence ID" value="SEN35656.1"/>
    <property type="molecule type" value="Genomic_DNA"/>
</dbReference>
<keyword evidence="5" id="KW-1185">Reference proteome</keyword>
<feature type="signal peptide" evidence="2">
    <location>
        <begin position="1"/>
        <end position="16"/>
    </location>
</feature>
<feature type="chain" id="PRO_5010374469" evidence="2">
    <location>
        <begin position="17"/>
        <end position="317"/>
    </location>
</feature>
<dbReference type="STRING" id="1077947.SAMN05216227_101224"/>
<dbReference type="GO" id="GO:0004222">
    <property type="term" value="F:metalloendopeptidase activity"/>
    <property type="evidence" value="ECO:0007669"/>
    <property type="project" value="TreeGrafter"/>
</dbReference>
<feature type="domain" description="M23ase beta-sheet core" evidence="3">
    <location>
        <begin position="57"/>
        <end position="175"/>
    </location>
</feature>
<dbReference type="PANTHER" id="PTHR21666">
    <property type="entry name" value="PEPTIDASE-RELATED"/>
    <property type="match status" value="1"/>
</dbReference>
<dbReference type="SUPFAM" id="SSF51261">
    <property type="entry name" value="Duplicated hybrid motif"/>
    <property type="match status" value="1"/>
</dbReference>
<evidence type="ECO:0000256" key="2">
    <source>
        <dbReference type="SAM" id="SignalP"/>
    </source>
</evidence>